<proteinExistence type="predicted"/>
<dbReference type="InterPro" id="IPR014797">
    <property type="entry name" value="CKK_CAMSAP"/>
</dbReference>
<feature type="region of interest" description="Disordered" evidence="2">
    <location>
        <begin position="564"/>
        <end position="598"/>
    </location>
</feature>
<sequence>MEFDKISCNRSSKKTPYIDFNATEGMKPLEQSNSDQNCDPESITEEEIALIDEHVLKNIHRNKSKLISGTEDHLEKLIKNRNSEIFKESNNKVQKEIKQKMENLQRQIETKHKRHQEDNMNKQKAALDLIRKKTEISKIKALQKFSSNIRYSDNDPELGQYYSESYQNCGLNFPEISRESNTNEDDDIYEEEFEAITEEAKDHNTSQTGKEQSHEENSHSSNLGTNEQNSNEKTDIKVIPQKIIEEEKAPPARKESWKKQTITETIVEKRQNKIVEEVRKESNLPKLPPVSPNVHHQTKARLIQTADDIRMPKIENRANLDNSQNVSARNIFTPKGNNFAVKRPYEDIFKIKNPASMYRTMNGVISPNRNKINLNKNNTLKKKYSLNSNENKSLHTTLEVTGDNMFSTFRRDTYQDHQILEKIVEDDTSEDAIIECSNEQDDWKESAHLKAIKKNNAPNKNFKNHRRYKFSAKIQPQKKIRNEVKTPVHKTRTAIHLSFGTNPGKTHHAEEQANSYLSPNKTTSLKTARGLKERRFPKQKINKFSHLFDKGNYNTMRMNKSRYSMENTSSVRPPTYKVSPRDSRVKSRDSRGAFKYPRTPANFSVKKISVTRESSVEEVKQYDIKANKGKIIRKMVRPGIRKNSKIRDTRKLTTSASLKVTGVGGDTNKSKEILQSARKVEKFPHKKIIKTIITKICFPRGKKCKTERKLVLDQINNEEWTYFAVLFGKKKLLNSNNFRGVYKHACGTHLLKIYGDSFLPNKISCRMIESFFKYDRVLNKLMPIPTQSRISEQFHAFILNPKKQTTLDKADDMIQNINKLVE</sequence>
<dbReference type="SMART" id="SM01051">
    <property type="entry name" value="CAMSAP_CKK"/>
    <property type="match status" value="1"/>
</dbReference>
<dbReference type="PROSITE" id="PS51508">
    <property type="entry name" value="CKK"/>
    <property type="match status" value="1"/>
</dbReference>
<organism evidence="4 5">
    <name type="scientific">Euplotes crassus</name>
    <dbReference type="NCBI Taxonomy" id="5936"/>
    <lineage>
        <taxon>Eukaryota</taxon>
        <taxon>Sar</taxon>
        <taxon>Alveolata</taxon>
        <taxon>Ciliophora</taxon>
        <taxon>Intramacronucleata</taxon>
        <taxon>Spirotrichea</taxon>
        <taxon>Hypotrichia</taxon>
        <taxon>Euplotida</taxon>
        <taxon>Euplotidae</taxon>
        <taxon>Moneuplotes</taxon>
    </lineage>
</organism>
<evidence type="ECO:0000256" key="1">
    <source>
        <dbReference type="SAM" id="Coils"/>
    </source>
</evidence>
<feature type="compositionally biased region" description="Basic and acidic residues" evidence="2">
    <location>
        <begin position="579"/>
        <end position="592"/>
    </location>
</feature>
<dbReference type="Gene3D" id="3.10.20.360">
    <property type="entry name" value="CKK domain"/>
    <property type="match status" value="1"/>
</dbReference>
<feature type="compositionally biased region" description="Basic and acidic residues" evidence="2">
    <location>
        <begin position="243"/>
        <end position="258"/>
    </location>
</feature>
<comment type="caution">
    <text evidence="4">The sequence shown here is derived from an EMBL/GenBank/DDBJ whole genome shotgun (WGS) entry which is preliminary data.</text>
</comment>
<dbReference type="AlphaFoldDB" id="A0AAD2D6V6"/>
<dbReference type="Pfam" id="PF08683">
    <property type="entry name" value="CAMSAP_CKK"/>
    <property type="match status" value="1"/>
</dbReference>
<dbReference type="EMBL" id="CAMPGE010024118">
    <property type="protein sequence ID" value="CAI2381980.1"/>
    <property type="molecule type" value="Genomic_DNA"/>
</dbReference>
<dbReference type="InterPro" id="IPR011033">
    <property type="entry name" value="PRC_barrel-like_sf"/>
</dbReference>
<gene>
    <name evidence="4" type="ORF">ECRASSUSDP1_LOCUS23447</name>
</gene>
<dbReference type="Proteomes" id="UP001295684">
    <property type="component" value="Unassembled WGS sequence"/>
</dbReference>
<feature type="coiled-coil region" evidence="1">
    <location>
        <begin position="87"/>
        <end position="121"/>
    </location>
</feature>
<dbReference type="SUPFAM" id="SSF50346">
    <property type="entry name" value="PRC-barrel domain"/>
    <property type="match status" value="1"/>
</dbReference>
<reference evidence="4" key="1">
    <citation type="submission" date="2023-07" db="EMBL/GenBank/DDBJ databases">
        <authorList>
            <consortium name="AG Swart"/>
            <person name="Singh M."/>
            <person name="Singh A."/>
            <person name="Seah K."/>
            <person name="Emmerich C."/>
        </authorList>
    </citation>
    <scope>NUCLEOTIDE SEQUENCE</scope>
    <source>
        <strain evidence="4">DP1</strain>
    </source>
</reference>
<keyword evidence="5" id="KW-1185">Reference proteome</keyword>
<accession>A0AAD2D6V6</accession>
<evidence type="ECO:0000313" key="4">
    <source>
        <dbReference type="EMBL" id="CAI2381980.1"/>
    </source>
</evidence>
<feature type="domain" description="CKK" evidence="3">
    <location>
        <begin position="673"/>
        <end position="815"/>
    </location>
</feature>
<protein>
    <recommendedName>
        <fullName evidence="3">CKK domain-containing protein</fullName>
    </recommendedName>
</protein>
<feature type="region of interest" description="Disordered" evidence="2">
    <location>
        <begin position="200"/>
        <end position="259"/>
    </location>
</feature>
<evidence type="ECO:0000313" key="5">
    <source>
        <dbReference type="Proteomes" id="UP001295684"/>
    </source>
</evidence>
<dbReference type="InterPro" id="IPR038209">
    <property type="entry name" value="CKK_dom_sf"/>
</dbReference>
<dbReference type="GO" id="GO:0008017">
    <property type="term" value="F:microtubule binding"/>
    <property type="evidence" value="ECO:0007669"/>
    <property type="project" value="InterPro"/>
</dbReference>
<evidence type="ECO:0000256" key="2">
    <source>
        <dbReference type="SAM" id="MobiDB-lite"/>
    </source>
</evidence>
<evidence type="ECO:0000259" key="3">
    <source>
        <dbReference type="PROSITE" id="PS51508"/>
    </source>
</evidence>
<name>A0AAD2D6V6_EUPCR</name>
<keyword evidence="1" id="KW-0175">Coiled coil</keyword>